<dbReference type="AlphaFoldDB" id="A0A926IU77"/>
<evidence type="ECO:0000313" key="1">
    <source>
        <dbReference type="EMBL" id="MBC8596503.1"/>
    </source>
</evidence>
<evidence type="ECO:0000313" key="2">
    <source>
        <dbReference type="Proteomes" id="UP000647416"/>
    </source>
</evidence>
<accession>A0A926IU77</accession>
<organism evidence="1 2">
    <name type="scientific">Qingrenia yutianensis</name>
    <dbReference type="NCBI Taxonomy" id="2763676"/>
    <lineage>
        <taxon>Bacteria</taxon>
        <taxon>Bacillati</taxon>
        <taxon>Bacillota</taxon>
        <taxon>Clostridia</taxon>
        <taxon>Eubacteriales</taxon>
        <taxon>Oscillospiraceae</taxon>
        <taxon>Qingrenia</taxon>
    </lineage>
</organism>
<dbReference type="Proteomes" id="UP000647416">
    <property type="component" value="Unassembled WGS sequence"/>
</dbReference>
<comment type="caution">
    <text evidence="1">The sequence shown here is derived from an EMBL/GenBank/DDBJ whole genome shotgun (WGS) entry which is preliminary data.</text>
</comment>
<reference evidence="1" key="1">
    <citation type="submission" date="2020-08" db="EMBL/GenBank/DDBJ databases">
        <title>Genome public.</title>
        <authorList>
            <person name="Liu C."/>
            <person name="Sun Q."/>
        </authorList>
    </citation>
    <scope>NUCLEOTIDE SEQUENCE</scope>
    <source>
        <strain evidence="1">NSJ-50</strain>
    </source>
</reference>
<dbReference type="RefSeq" id="WP_262431971.1">
    <property type="nucleotide sequence ID" value="NZ_JACRTE010000006.1"/>
</dbReference>
<protein>
    <submittedName>
        <fullName evidence="1">Uncharacterized protein</fullName>
    </submittedName>
</protein>
<sequence length="711" mass="79219">MSKILLGVTGYLPVAQSSAGAYSAFAARQNLFGNIEFSDGINENQLVEILYNTLLSNAYSGDEYSNDGTYKLKSDKTVIEEYFGVAQHSGVYDANDKTSLVGNGTGKNGFITVDGTKYKTEIDIPEDLFGKTVVYYARENANSPDEIICIYEESGNNEIVLADDEIESVADYKIEYSSDGGKTRKVTVDAGADLIYNNISYKKWKMSDVLISNGTVTLIDNNNDNKIDVIKVMSYEDYVALSYSDAGKSIALRFNDGNINIDDKDCEYSLYLNGGKAEWDVISDWDVLSVAKSHIIDGMYYCRIDITRGAVNGKIDEVSDDGIVINGIEYKTVNAPRSRLDTKIGESGSFYKNILGKIVASDNNERLKYAYVRDAYCADDDGKKVYLHLMYDSYSDQKLLCSKKVNIDTKQKKDSDVTGAVGIGTLIRFKTNSDGEITDIDTANGENTSSLNSLSDGGTFLDVQYKSGANVFLNAVIIDNETKVFVVPFDDVDIFYRTADINYFRGDVKYDITAYDLSETKVAKAVVVNEKQNNRAVNDSNSISVVTGIKRKINDNGDECISLSLIRDGLEIDSLWIDTDDWEKYSDLKKGDVITYEESSADNCRIVLVRTLFSPEKRSLYYHKNISNAGTKLIVTYGRVKAYGEESLLINVDSNDESVVEPYYIKPKMNFYIYDSKSKEVKTGTFADVNVGDEVFLRESYYAVQEGFIVR</sequence>
<proteinExistence type="predicted"/>
<dbReference type="EMBL" id="JACRTE010000006">
    <property type="protein sequence ID" value="MBC8596503.1"/>
    <property type="molecule type" value="Genomic_DNA"/>
</dbReference>
<gene>
    <name evidence="1" type="ORF">H8706_06430</name>
</gene>
<name>A0A926IU77_9FIRM</name>
<keyword evidence="2" id="KW-1185">Reference proteome</keyword>